<name>A0AAD4ETR4_9PEZI</name>
<dbReference type="AlphaFoldDB" id="A0AAD4ETR4"/>
<gene>
    <name evidence="2" type="ORF">NEMBOFW57_009824</name>
</gene>
<proteinExistence type="predicted"/>
<keyword evidence="3" id="KW-1185">Reference proteome</keyword>
<sequence length="177" mass="19594">MFGSYGSSSSSSSSLDSYTSRSSYSMSSPMDIAPRSSSRRGPDVQCAFPSWPRRSSLGEDGNSEERATSYITDDELFMDVFEDDACSVSSQGSNSPAHSPAPPVLTEAQFLQLQREQLAYQREMRRIALAEKELRRRQAEQDQQRRRQGGKRRSGSSSSSKKPKSKLSAMTTIAEAE</sequence>
<feature type="compositionally biased region" description="Low complexity" evidence="1">
    <location>
        <begin position="1"/>
        <end position="28"/>
    </location>
</feature>
<accession>A0AAD4ETR4</accession>
<comment type="caution">
    <text evidence="2">The sequence shown here is derived from an EMBL/GenBank/DDBJ whole genome shotgun (WGS) entry which is preliminary data.</text>
</comment>
<feature type="region of interest" description="Disordered" evidence="1">
    <location>
        <begin position="1"/>
        <end position="103"/>
    </location>
</feature>
<dbReference type="Proteomes" id="UP001197093">
    <property type="component" value="Unassembled WGS sequence"/>
</dbReference>
<feature type="compositionally biased region" description="Polar residues" evidence="1">
    <location>
        <begin position="87"/>
        <end position="97"/>
    </location>
</feature>
<feature type="region of interest" description="Disordered" evidence="1">
    <location>
        <begin position="134"/>
        <end position="177"/>
    </location>
</feature>
<reference evidence="2" key="1">
    <citation type="submission" date="2023-02" db="EMBL/GenBank/DDBJ databases">
        <authorList>
            <person name="Palmer J.M."/>
        </authorList>
    </citation>
    <scope>NUCLEOTIDE SEQUENCE</scope>
    <source>
        <strain evidence="2">FW57</strain>
    </source>
</reference>
<dbReference type="EMBL" id="JAHCVI010000005">
    <property type="protein sequence ID" value="KAG7285203.1"/>
    <property type="molecule type" value="Genomic_DNA"/>
</dbReference>
<protein>
    <submittedName>
        <fullName evidence="2">Uncharacterized protein</fullName>
    </submittedName>
</protein>
<feature type="compositionally biased region" description="Basic and acidic residues" evidence="1">
    <location>
        <begin position="134"/>
        <end position="145"/>
    </location>
</feature>
<evidence type="ECO:0000313" key="2">
    <source>
        <dbReference type="EMBL" id="KAG7285203.1"/>
    </source>
</evidence>
<organism evidence="2 3">
    <name type="scientific">Staphylotrichum longicolle</name>
    <dbReference type="NCBI Taxonomy" id="669026"/>
    <lineage>
        <taxon>Eukaryota</taxon>
        <taxon>Fungi</taxon>
        <taxon>Dikarya</taxon>
        <taxon>Ascomycota</taxon>
        <taxon>Pezizomycotina</taxon>
        <taxon>Sordariomycetes</taxon>
        <taxon>Sordariomycetidae</taxon>
        <taxon>Sordariales</taxon>
        <taxon>Chaetomiaceae</taxon>
        <taxon>Staphylotrichum</taxon>
    </lineage>
</organism>
<evidence type="ECO:0000256" key="1">
    <source>
        <dbReference type="SAM" id="MobiDB-lite"/>
    </source>
</evidence>
<feature type="compositionally biased region" description="Acidic residues" evidence="1">
    <location>
        <begin position="72"/>
        <end position="85"/>
    </location>
</feature>
<evidence type="ECO:0000313" key="3">
    <source>
        <dbReference type="Proteomes" id="UP001197093"/>
    </source>
</evidence>